<evidence type="ECO:0000313" key="3">
    <source>
        <dbReference type="EMBL" id="RGM42343.1"/>
    </source>
</evidence>
<feature type="chain" id="PRO_5017564415" evidence="1">
    <location>
        <begin position="23"/>
        <end position="521"/>
    </location>
</feature>
<keyword evidence="1" id="KW-0732">Signal</keyword>
<sequence length="521" mass="57129">MTYQLYKKFGGILLAAISVAMVACQDDESAELSQSVYPESITLNIPEEVKPLIYKDENGTNVLPLLKGETVQLGCTILPENVTFNEVVWASSDTNVAEVDPNGVVKAVNGDGSTYSVIQVSPSAFYSGSGIYGTLKVMVSNEMVKAESISLSAEADQVYMGESLQLQYAILPENTTYKTVKWSTSDESVATVDENGLVTAQIIDANTETVTITASALDGSQVYASKQLTIMKVVQPEDITIDQSVSAEQNYVWAITDKTVKLPYTTVPADCTTSLIEWTSSNEDIATVNQGVVNFNQNGVFGDVTITATCPETGKTSSIKLRLEEGLVRELFHDENNYTWYNAKQSGNGTESSHEWHDGYLTVTTYTQTAGTKQRGDFKCWSPKTWLHAGKYPIFAIRMDDVADKYKDEGVTARNINLDAAGTCGGTAFSGNLGGSNNKYKYNYKCSDGSRVFVYDLSTQSWAKGGVLPGSVAEFTTLQFKYADIATIDHQIQYNVYWVQTFKTLDDLEAYLDKEGLTYEK</sequence>
<proteinExistence type="predicted"/>
<evidence type="ECO:0000259" key="2">
    <source>
        <dbReference type="SMART" id="SM00635"/>
    </source>
</evidence>
<dbReference type="Gene3D" id="2.60.40.1080">
    <property type="match status" value="3"/>
</dbReference>
<dbReference type="PROSITE" id="PS51257">
    <property type="entry name" value="PROKAR_LIPOPROTEIN"/>
    <property type="match status" value="1"/>
</dbReference>
<dbReference type="EMBL" id="QSTF01000004">
    <property type="protein sequence ID" value="RGM42343.1"/>
    <property type="molecule type" value="Genomic_DNA"/>
</dbReference>
<evidence type="ECO:0000313" key="4">
    <source>
        <dbReference type="Proteomes" id="UP000260780"/>
    </source>
</evidence>
<feature type="domain" description="BIG2" evidence="2">
    <location>
        <begin position="56"/>
        <end position="135"/>
    </location>
</feature>
<organism evidence="3 4">
    <name type="scientific">Phocaeicola plebeius</name>
    <dbReference type="NCBI Taxonomy" id="310297"/>
    <lineage>
        <taxon>Bacteria</taxon>
        <taxon>Pseudomonadati</taxon>
        <taxon>Bacteroidota</taxon>
        <taxon>Bacteroidia</taxon>
        <taxon>Bacteroidales</taxon>
        <taxon>Bacteroidaceae</taxon>
        <taxon>Phocaeicola</taxon>
    </lineage>
</organism>
<dbReference type="InterPro" id="IPR008964">
    <property type="entry name" value="Invasin/intimin_cell_adhesion"/>
</dbReference>
<dbReference type="SMART" id="SM00635">
    <property type="entry name" value="BID_2"/>
    <property type="match status" value="3"/>
</dbReference>
<feature type="domain" description="BIG2" evidence="2">
    <location>
        <begin position="235"/>
        <end position="320"/>
    </location>
</feature>
<dbReference type="SUPFAM" id="SSF49373">
    <property type="entry name" value="Invasin/intimin cell-adhesion fragments"/>
    <property type="match status" value="3"/>
</dbReference>
<dbReference type="Proteomes" id="UP000260780">
    <property type="component" value="Unassembled WGS sequence"/>
</dbReference>
<reference evidence="3 4" key="1">
    <citation type="submission" date="2018-08" db="EMBL/GenBank/DDBJ databases">
        <title>A genome reference for cultivated species of the human gut microbiota.</title>
        <authorList>
            <person name="Zou Y."/>
            <person name="Xue W."/>
            <person name="Luo G."/>
        </authorList>
    </citation>
    <scope>NUCLEOTIDE SEQUENCE [LARGE SCALE GENOMIC DNA]</scope>
    <source>
        <strain evidence="3 4">OM08-14</strain>
    </source>
</reference>
<protein>
    <submittedName>
        <fullName evidence="3">DUF4979 domain-containing protein</fullName>
    </submittedName>
</protein>
<name>A0A3E4WJA5_9BACT</name>
<comment type="caution">
    <text evidence="3">The sequence shown here is derived from an EMBL/GenBank/DDBJ whole genome shotgun (WGS) entry which is preliminary data.</text>
</comment>
<dbReference type="AlphaFoldDB" id="A0A3E4WJA5"/>
<gene>
    <name evidence="3" type="ORF">DXC17_03060</name>
</gene>
<dbReference type="Pfam" id="PF16351">
    <property type="entry name" value="DUF4979"/>
    <property type="match status" value="1"/>
</dbReference>
<evidence type="ECO:0000256" key="1">
    <source>
        <dbReference type="SAM" id="SignalP"/>
    </source>
</evidence>
<accession>A0A3E4WJA5</accession>
<dbReference type="Pfam" id="PF02368">
    <property type="entry name" value="Big_2"/>
    <property type="match status" value="3"/>
</dbReference>
<feature type="signal peptide" evidence="1">
    <location>
        <begin position="1"/>
        <end position="22"/>
    </location>
</feature>
<feature type="domain" description="BIG2" evidence="2">
    <location>
        <begin position="145"/>
        <end position="225"/>
    </location>
</feature>
<dbReference type="InterPro" id="IPR003343">
    <property type="entry name" value="Big_2"/>
</dbReference>
<dbReference type="InterPro" id="IPR032502">
    <property type="entry name" value="DUF4979"/>
</dbReference>